<dbReference type="SUPFAM" id="SSF82866">
    <property type="entry name" value="Multidrug efflux transporter AcrB transmembrane domain"/>
    <property type="match status" value="2"/>
</dbReference>
<dbReference type="SUPFAM" id="SSF82714">
    <property type="entry name" value="Multidrug efflux transporter AcrB TolC docking domain, DN and DC subdomains"/>
    <property type="match status" value="2"/>
</dbReference>
<dbReference type="Pfam" id="PF00873">
    <property type="entry name" value="ACR_tran"/>
    <property type="match status" value="1"/>
</dbReference>
<reference evidence="2" key="2">
    <citation type="submission" date="2023-04" db="EMBL/GenBank/DDBJ databases">
        <title>Paracnuella aquatica gen. nov., sp. nov., a member of the family Chitinophagaceae isolated from a hot spring.</title>
        <authorList>
            <person name="Wang C."/>
        </authorList>
    </citation>
    <scope>NUCLEOTIDE SEQUENCE</scope>
    <source>
        <strain evidence="2">LB-8</strain>
    </source>
</reference>
<feature type="transmembrane region" description="Helical" evidence="1">
    <location>
        <begin position="463"/>
        <end position="486"/>
    </location>
</feature>
<dbReference type="InterPro" id="IPR001036">
    <property type="entry name" value="Acrflvin-R"/>
</dbReference>
<feature type="transmembrane region" description="Helical" evidence="1">
    <location>
        <begin position="532"/>
        <end position="558"/>
    </location>
</feature>
<dbReference type="AlphaFoldDB" id="A0A9X3BJJ2"/>
<dbReference type="PANTHER" id="PTHR32063:SF0">
    <property type="entry name" value="SWARMING MOTILITY PROTEIN SWRC"/>
    <property type="match status" value="1"/>
</dbReference>
<keyword evidence="1" id="KW-0812">Transmembrane</keyword>
<feature type="transmembrane region" description="Helical" evidence="1">
    <location>
        <begin position="861"/>
        <end position="883"/>
    </location>
</feature>
<feature type="transmembrane region" description="Helical" evidence="1">
    <location>
        <begin position="360"/>
        <end position="380"/>
    </location>
</feature>
<protein>
    <submittedName>
        <fullName evidence="2">Efflux RND transporter permease subunit</fullName>
    </submittedName>
</protein>
<evidence type="ECO:0000313" key="3">
    <source>
        <dbReference type="Proteomes" id="UP001155483"/>
    </source>
</evidence>
<feature type="transmembrane region" description="Helical" evidence="1">
    <location>
        <begin position="890"/>
        <end position="910"/>
    </location>
</feature>
<proteinExistence type="predicted"/>
<dbReference type="Gene3D" id="3.30.70.1440">
    <property type="entry name" value="Multidrug efflux transporter AcrB pore domain"/>
    <property type="match status" value="1"/>
</dbReference>
<comment type="caution">
    <text evidence="2">The sequence shown here is derived from an EMBL/GenBank/DDBJ whole genome shotgun (WGS) entry which is preliminary data.</text>
</comment>
<feature type="transmembrane region" description="Helical" evidence="1">
    <location>
        <begin position="993"/>
        <end position="1019"/>
    </location>
</feature>
<dbReference type="PANTHER" id="PTHR32063">
    <property type="match status" value="1"/>
</dbReference>
<sequence>MSITELSIKRPLLIITIFVTLLLFGYISYNNLNYNLLPKMDVPVIMVQTTYRGASSEEVQTSITKPVEDAISSIEGVDKITSTSREGASIVVVQLKQTANALNAQRDAERKINQIKALLPEEADEPVTSRFSMDDIPVLRVSASANISPSELYDIIDQKIKPVLSSVSGVGNVNLVGGTKREIKVNLDNDKLQAYSISPAQVNQAIAISNSSYPAGSVENKQDRMSLRLDAKITKVDELRNLILRENADGSKVLLKDVANVTDAETEITTINRINSVEGIGIEVSKQTDANTVNVTRDVQKKLDEVKKQYAGINFNYVVAVDQATYTLASADAVVHDLFLAVLIVAFVMLFFLHSLRSASFILVSLPSAMIPTFILMYLFGFSLNLMTLMALSLVVGILVDDSIVVLENIYRHMEMGKDKRTASLEGRKEIGFTALAITLVDVVVFVPLAMAGGLIGNILREFSLVVVFSTLMSLFVSFTLTPLLASRFGKLEVLNKSSLWGRLNLGFEKIIDNLKDQYAKILTWALGHKRYIFISAFVLFIGSFALVGAGFIGASFVGNSDRGEFVVQMELASQTPLYETNKAARRAEDILMTHPEIEKVFTKVGTSSSTSGLGNSSSSANMAEIAVKMVDNHKRKITTDDMGQKVRDELMQIPGVKVTVTPTSITGNAQMPIQIAIKGTDLDSIWTAARLIKNIVAKTPGTDYIEFSTKTPKSEIEIRLDREKMSDMGLSVGEVGAAVQLAFRGNDQSKFKENGEEYAINLLLEKFDRQDIESVKNLVVRNNKGANIRLADFAEVRETLGQSVLERTDRLNSIKITSAAVGRPAGTIVAEIQKSLANVHLPAGVQVDYEGDAKNQKDSFGSLGLALALAIVLIYLIMVALYESAVYPFVVLFSLPLALIGALLALALTMNSMTIFAIIGFIMLMGLVAKNAILLVDFTNQLKEEGYAVKDALIEAGKERLRPILMTTVAMIFGMLPIALATGASAEVKNGMAWVIIGGLTSSLLLTLVVVPSVYVVVEGAKNKVNKWFGIKKHLPTPATHIEIDEIEVAS</sequence>
<evidence type="ECO:0000256" key="1">
    <source>
        <dbReference type="SAM" id="Phobius"/>
    </source>
</evidence>
<dbReference type="GO" id="GO:0042910">
    <property type="term" value="F:xenobiotic transmembrane transporter activity"/>
    <property type="evidence" value="ECO:0007669"/>
    <property type="project" value="TreeGrafter"/>
</dbReference>
<keyword evidence="1" id="KW-1133">Transmembrane helix</keyword>
<dbReference type="PRINTS" id="PR00702">
    <property type="entry name" value="ACRIFLAVINRP"/>
</dbReference>
<dbReference type="RefSeq" id="WP_279298697.1">
    <property type="nucleotide sequence ID" value="NZ_JAOTIF010000019.1"/>
</dbReference>
<dbReference type="Proteomes" id="UP001155483">
    <property type="component" value="Unassembled WGS sequence"/>
</dbReference>
<feature type="transmembrane region" description="Helical" evidence="1">
    <location>
        <begin position="431"/>
        <end position="457"/>
    </location>
</feature>
<evidence type="ECO:0000313" key="2">
    <source>
        <dbReference type="EMBL" id="MCU7551258.1"/>
    </source>
</evidence>
<dbReference type="Gene3D" id="3.30.2090.10">
    <property type="entry name" value="Multidrug efflux transporter AcrB TolC docking domain, DN and DC subdomains"/>
    <property type="match status" value="2"/>
</dbReference>
<dbReference type="EMBL" id="JAOTIF010000019">
    <property type="protein sequence ID" value="MCU7551258.1"/>
    <property type="molecule type" value="Genomic_DNA"/>
</dbReference>
<dbReference type="Gene3D" id="1.20.1640.10">
    <property type="entry name" value="Multidrug efflux transporter AcrB transmembrane domain"/>
    <property type="match status" value="2"/>
</dbReference>
<accession>A0A9X3BJJ2</accession>
<dbReference type="Gene3D" id="3.30.70.1430">
    <property type="entry name" value="Multidrug efflux transporter AcrB pore domain"/>
    <property type="match status" value="2"/>
</dbReference>
<reference evidence="2" key="1">
    <citation type="submission" date="2022-09" db="EMBL/GenBank/DDBJ databases">
        <authorList>
            <person name="Yuan C."/>
            <person name="Ke Z."/>
        </authorList>
    </citation>
    <scope>NUCLEOTIDE SEQUENCE</scope>
    <source>
        <strain evidence="2">LB-8</strain>
    </source>
</reference>
<feature type="transmembrane region" description="Helical" evidence="1">
    <location>
        <begin position="12"/>
        <end position="29"/>
    </location>
</feature>
<dbReference type="InterPro" id="IPR027463">
    <property type="entry name" value="AcrB_DN_DC_subdom"/>
</dbReference>
<keyword evidence="3" id="KW-1185">Reference proteome</keyword>
<gene>
    <name evidence="2" type="ORF">OCK74_19205</name>
</gene>
<feature type="transmembrane region" description="Helical" evidence="1">
    <location>
        <begin position="386"/>
        <end position="410"/>
    </location>
</feature>
<name>A0A9X3BJJ2_9BACT</name>
<dbReference type="GO" id="GO:0005886">
    <property type="term" value="C:plasma membrane"/>
    <property type="evidence" value="ECO:0007669"/>
    <property type="project" value="TreeGrafter"/>
</dbReference>
<keyword evidence="1" id="KW-0472">Membrane</keyword>
<feature type="transmembrane region" description="Helical" evidence="1">
    <location>
        <begin position="333"/>
        <end position="353"/>
    </location>
</feature>
<feature type="transmembrane region" description="Helical" evidence="1">
    <location>
        <begin position="916"/>
        <end position="937"/>
    </location>
</feature>
<dbReference type="SUPFAM" id="SSF82693">
    <property type="entry name" value="Multidrug efflux transporter AcrB pore domain, PN1, PN2, PC1 and PC2 subdomains"/>
    <property type="match status" value="3"/>
</dbReference>
<dbReference type="Gene3D" id="3.30.70.1320">
    <property type="entry name" value="Multidrug efflux transporter AcrB pore domain like"/>
    <property type="match status" value="1"/>
</dbReference>
<feature type="transmembrane region" description="Helical" evidence="1">
    <location>
        <begin position="965"/>
        <end position="987"/>
    </location>
</feature>
<organism evidence="2 3">
    <name type="scientific">Paraflavisolibacter caeni</name>
    <dbReference type="NCBI Taxonomy" id="2982496"/>
    <lineage>
        <taxon>Bacteria</taxon>
        <taxon>Pseudomonadati</taxon>
        <taxon>Bacteroidota</taxon>
        <taxon>Chitinophagia</taxon>
        <taxon>Chitinophagales</taxon>
        <taxon>Chitinophagaceae</taxon>
        <taxon>Paraflavisolibacter</taxon>
    </lineage>
</organism>